<organism evidence="7 8">
    <name type="scientific">Clydaea vesicula</name>
    <dbReference type="NCBI Taxonomy" id="447962"/>
    <lineage>
        <taxon>Eukaryota</taxon>
        <taxon>Fungi</taxon>
        <taxon>Fungi incertae sedis</taxon>
        <taxon>Chytridiomycota</taxon>
        <taxon>Chytridiomycota incertae sedis</taxon>
        <taxon>Chytridiomycetes</taxon>
        <taxon>Lobulomycetales</taxon>
        <taxon>Lobulomycetaceae</taxon>
        <taxon>Clydaea</taxon>
    </lineage>
</organism>
<sequence length="171" mass="19811">SDLAVVDIDFGEESPRIDNVRIIKQITDDMAIEIEMDFVYAANAFFSMDVQIFRGKCYKSIVTLTHIKGKLRIRLPSHKSPYKIDLTFKNNEDEKVCKFKVDVDSEKSSLVEESINRILSKIFKKLFQEKLVYPNVFSFNLPVLSKNLQKKTKEDLKDILKPEFNAVALEE</sequence>
<evidence type="ECO:0000256" key="3">
    <source>
        <dbReference type="ARBA" id="ARBA00023055"/>
    </source>
</evidence>
<dbReference type="Proteomes" id="UP001211065">
    <property type="component" value="Unassembled WGS sequence"/>
</dbReference>
<dbReference type="InterPro" id="IPR031468">
    <property type="entry name" value="SMP_LBD"/>
</dbReference>
<evidence type="ECO:0000259" key="6">
    <source>
        <dbReference type="PROSITE" id="PS51847"/>
    </source>
</evidence>
<evidence type="ECO:0000313" key="7">
    <source>
        <dbReference type="EMBL" id="KAJ3222415.1"/>
    </source>
</evidence>
<comment type="caution">
    <text evidence="7">The sequence shown here is derived from an EMBL/GenBank/DDBJ whole genome shotgun (WGS) entry which is preliminary data.</text>
</comment>
<evidence type="ECO:0000313" key="8">
    <source>
        <dbReference type="Proteomes" id="UP001211065"/>
    </source>
</evidence>
<dbReference type="AlphaFoldDB" id="A0AAD5U728"/>
<keyword evidence="3" id="KW-0445">Lipid transport</keyword>
<dbReference type="GO" id="GO:0008289">
    <property type="term" value="F:lipid binding"/>
    <property type="evidence" value="ECO:0007669"/>
    <property type="project" value="UniProtKB-KW"/>
</dbReference>
<dbReference type="GO" id="GO:0006869">
    <property type="term" value="P:lipid transport"/>
    <property type="evidence" value="ECO:0007669"/>
    <property type="project" value="UniProtKB-KW"/>
</dbReference>
<reference evidence="7" key="1">
    <citation type="submission" date="2020-05" db="EMBL/GenBank/DDBJ databases">
        <title>Phylogenomic resolution of chytrid fungi.</title>
        <authorList>
            <person name="Stajich J.E."/>
            <person name="Amses K."/>
            <person name="Simmons R."/>
            <person name="Seto K."/>
            <person name="Myers J."/>
            <person name="Bonds A."/>
            <person name="Quandt C.A."/>
            <person name="Barry K."/>
            <person name="Liu P."/>
            <person name="Grigoriev I."/>
            <person name="Longcore J.E."/>
            <person name="James T.Y."/>
        </authorList>
    </citation>
    <scope>NUCLEOTIDE SEQUENCE</scope>
    <source>
        <strain evidence="7">JEL0476</strain>
    </source>
</reference>
<feature type="domain" description="SMP-LTD" evidence="6">
    <location>
        <begin position="1"/>
        <end position="142"/>
    </location>
</feature>
<keyword evidence="5" id="KW-0472">Membrane</keyword>
<comment type="subcellular location">
    <subcellularLocation>
        <location evidence="1">Membrane</location>
    </subcellularLocation>
</comment>
<proteinExistence type="predicted"/>
<name>A0AAD5U728_9FUNG</name>
<dbReference type="PROSITE" id="PS51847">
    <property type="entry name" value="SMP"/>
    <property type="match status" value="1"/>
</dbReference>
<keyword evidence="8" id="KW-1185">Reference proteome</keyword>
<evidence type="ECO:0000256" key="2">
    <source>
        <dbReference type="ARBA" id="ARBA00022448"/>
    </source>
</evidence>
<evidence type="ECO:0000256" key="4">
    <source>
        <dbReference type="ARBA" id="ARBA00023121"/>
    </source>
</evidence>
<evidence type="ECO:0000256" key="1">
    <source>
        <dbReference type="ARBA" id="ARBA00004370"/>
    </source>
</evidence>
<feature type="non-terminal residue" evidence="7">
    <location>
        <position position="1"/>
    </location>
</feature>
<dbReference type="GO" id="GO:0016020">
    <property type="term" value="C:membrane"/>
    <property type="evidence" value="ECO:0007669"/>
    <property type="project" value="UniProtKB-SubCell"/>
</dbReference>
<dbReference type="CDD" id="cd21669">
    <property type="entry name" value="SMP_SF"/>
    <property type="match status" value="1"/>
</dbReference>
<keyword evidence="4" id="KW-0446">Lipid-binding</keyword>
<evidence type="ECO:0000256" key="5">
    <source>
        <dbReference type="ARBA" id="ARBA00023136"/>
    </source>
</evidence>
<dbReference type="EMBL" id="JADGJW010000176">
    <property type="protein sequence ID" value="KAJ3222415.1"/>
    <property type="molecule type" value="Genomic_DNA"/>
</dbReference>
<keyword evidence="2" id="KW-0813">Transport</keyword>
<gene>
    <name evidence="7" type="ORF">HK099_002318</name>
</gene>
<accession>A0AAD5U728</accession>
<protein>
    <recommendedName>
        <fullName evidence="6">SMP-LTD domain-containing protein</fullName>
    </recommendedName>
</protein>